<dbReference type="AlphaFoldDB" id="A0A8J3YLT1"/>
<organism evidence="2 3">
    <name type="scientific">Virgisporangium aliadipatigenens</name>
    <dbReference type="NCBI Taxonomy" id="741659"/>
    <lineage>
        <taxon>Bacteria</taxon>
        <taxon>Bacillati</taxon>
        <taxon>Actinomycetota</taxon>
        <taxon>Actinomycetes</taxon>
        <taxon>Micromonosporales</taxon>
        <taxon>Micromonosporaceae</taxon>
        <taxon>Virgisporangium</taxon>
    </lineage>
</organism>
<comment type="caution">
    <text evidence="2">The sequence shown here is derived from an EMBL/GenBank/DDBJ whole genome shotgun (WGS) entry which is preliminary data.</text>
</comment>
<dbReference type="RefSeq" id="WP_203900274.1">
    <property type="nucleotide sequence ID" value="NZ_BOPF01000012.1"/>
</dbReference>
<dbReference type="InterPro" id="IPR027417">
    <property type="entry name" value="P-loop_NTPase"/>
</dbReference>
<keyword evidence="3" id="KW-1185">Reference proteome</keyword>
<gene>
    <name evidence="2" type="ORF">Val02_36430</name>
</gene>
<dbReference type="Pfam" id="PF00685">
    <property type="entry name" value="Sulfotransfer_1"/>
    <property type="match status" value="1"/>
</dbReference>
<dbReference type="GO" id="GO:0008146">
    <property type="term" value="F:sulfotransferase activity"/>
    <property type="evidence" value="ECO:0007669"/>
    <property type="project" value="InterPro"/>
</dbReference>
<sequence length="170" mass="17980">MSVAAPHTVWLASYPRSGNTWTRAVLDRLAPDGPADVDLHALGGGPIAGSRMVLDPYLGFPSSDLLPSEVDAVRPACEAAFDADLDRLRFRKAHDVLCGAPGGAPVVPPNATRAAIYLVRDPRDVAVSWAHFFGRPLATAVAELADRDTILDSGGDGITAQARQRLGTWS</sequence>
<proteinExistence type="predicted"/>
<dbReference type="EMBL" id="BOPF01000012">
    <property type="protein sequence ID" value="GIJ46757.1"/>
    <property type="molecule type" value="Genomic_DNA"/>
</dbReference>
<name>A0A8J3YLT1_9ACTN</name>
<protein>
    <recommendedName>
        <fullName evidence="1">Sulfotransferase domain-containing protein</fullName>
    </recommendedName>
</protein>
<dbReference type="Proteomes" id="UP000619260">
    <property type="component" value="Unassembled WGS sequence"/>
</dbReference>
<dbReference type="SUPFAM" id="SSF52540">
    <property type="entry name" value="P-loop containing nucleoside triphosphate hydrolases"/>
    <property type="match status" value="1"/>
</dbReference>
<dbReference type="Gene3D" id="3.40.50.300">
    <property type="entry name" value="P-loop containing nucleotide triphosphate hydrolases"/>
    <property type="match status" value="1"/>
</dbReference>
<accession>A0A8J3YLT1</accession>
<reference evidence="2" key="1">
    <citation type="submission" date="2021-01" db="EMBL/GenBank/DDBJ databases">
        <title>Whole genome shotgun sequence of Virgisporangium aliadipatigenens NBRC 105644.</title>
        <authorList>
            <person name="Komaki H."/>
            <person name="Tamura T."/>
        </authorList>
    </citation>
    <scope>NUCLEOTIDE SEQUENCE</scope>
    <source>
        <strain evidence="2">NBRC 105644</strain>
    </source>
</reference>
<evidence type="ECO:0000313" key="2">
    <source>
        <dbReference type="EMBL" id="GIJ46757.1"/>
    </source>
</evidence>
<dbReference type="InterPro" id="IPR000863">
    <property type="entry name" value="Sulfotransferase_dom"/>
</dbReference>
<feature type="domain" description="Sulfotransferase" evidence="1">
    <location>
        <begin position="8"/>
        <end position="133"/>
    </location>
</feature>
<evidence type="ECO:0000259" key="1">
    <source>
        <dbReference type="Pfam" id="PF00685"/>
    </source>
</evidence>
<evidence type="ECO:0000313" key="3">
    <source>
        <dbReference type="Proteomes" id="UP000619260"/>
    </source>
</evidence>